<dbReference type="AlphaFoldDB" id="A0A563VSH8"/>
<dbReference type="EMBL" id="CAACVJ010000180">
    <property type="protein sequence ID" value="VEP14398.1"/>
    <property type="molecule type" value="Genomic_DNA"/>
</dbReference>
<keyword evidence="2" id="KW-1185">Reference proteome</keyword>
<gene>
    <name evidence="1" type="ORF">H1P_2600010</name>
</gene>
<dbReference type="Proteomes" id="UP000320055">
    <property type="component" value="Unassembled WGS sequence"/>
</dbReference>
<organism evidence="1 2">
    <name type="scientific">Hyella patelloides LEGE 07179</name>
    <dbReference type="NCBI Taxonomy" id="945734"/>
    <lineage>
        <taxon>Bacteria</taxon>
        <taxon>Bacillati</taxon>
        <taxon>Cyanobacteriota</taxon>
        <taxon>Cyanophyceae</taxon>
        <taxon>Pleurocapsales</taxon>
        <taxon>Hyellaceae</taxon>
        <taxon>Hyella</taxon>
    </lineage>
</organism>
<proteinExistence type="predicted"/>
<evidence type="ECO:0000313" key="1">
    <source>
        <dbReference type="EMBL" id="VEP14398.1"/>
    </source>
</evidence>
<protein>
    <submittedName>
        <fullName evidence="1">Uncharacterized protein</fullName>
    </submittedName>
</protein>
<accession>A0A563VSH8</accession>
<reference evidence="1 2" key="1">
    <citation type="submission" date="2019-01" db="EMBL/GenBank/DDBJ databases">
        <authorList>
            <person name="Brito A."/>
        </authorList>
    </citation>
    <scope>NUCLEOTIDE SEQUENCE [LARGE SCALE GENOMIC DNA]</scope>
    <source>
        <strain evidence="1">1</strain>
    </source>
</reference>
<evidence type="ECO:0000313" key="2">
    <source>
        <dbReference type="Proteomes" id="UP000320055"/>
    </source>
</evidence>
<sequence length="47" mass="5280">MIPNNPQSKTQTVSIEQTNEKALQLASKMILRTVLIVPMLFLLKNAL</sequence>
<name>A0A563VSH8_9CYAN</name>